<dbReference type="EMBL" id="JAVREY010000036">
    <property type="protein sequence ID" value="MDT0466411.1"/>
    <property type="molecule type" value="Genomic_DNA"/>
</dbReference>
<sequence>MGIFSKRPHPDEDQHIEEGKRRGSQLRKEIYDRLDAGTATRKDKRILNAGRKRADRIK</sequence>
<evidence type="ECO:0000256" key="1">
    <source>
        <dbReference type="SAM" id="MobiDB-lite"/>
    </source>
</evidence>
<accession>A0ABU2U022</accession>
<feature type="compositionally biased region" description="Basic and acidic residues" evidence="1">
    <location>
        <begin position="8"/>
        <end position="35"/>
    </location>
</feature>
<reference evidence="3" key="1">
    <citation type="submission" date="2023-07" db="EMBL/GenBank/DDBJ databases">
        <title>30 novel species of actinomycetes from the DSMZ collection.</title>
        <authorList>
            <person name="Nouioui I."/>
        </authorList>
    </citation>
    <scope>NUCLEOTIDE SEQUENCE [LARGE SCALE GENOMIC DNA]</scope>
    <source>
        <strain evidence="3">DSM 41699</strain>
    </source>
</reference>
<gene>
    <name evidence="2" type="ORF">RM764_25945</name>
</gene>
<evidence type="ECO:0000313" key="3">
    <source>
        <dbReference type="Proteomes" id="UP001183809"/>
    </source>
</evidence>
<name>A0ABU2U022_9ACTN</name>
<dbReference type="Proteomes" id="UP001183809">
    <property type="component" value="Unassembled WGS sequence"/>
</dbReference>
<dbReference type="RefSeq" id="WP_311697873.1">
    <property type="nucleotide sequence ID" value="NZ_JAVREY010000036.1"/>
</dbReference>
<protein>
    <submittedName>
        <fullName evidence="2">Uncharacterized protein</fullName>
    </submittedName>
</protein>
<evidence type="ECO:0000313" key="2">
    <source>
        <dbReference type="EMBL" id="MDT0466411.1"/>
    </source>
</evidence>
<keyword evidence="3" id="KW-1185">Reference proteome</keyword>
<organism evidence="2 3">
    <name type="scientific">Streptomyces gibsoniae</name>
    <dbReference type="NCBI Taxonomy" id="3075529"/>
    <lineage>
        <taxon>Bacteria</taxon>
        <taxon>Bacillati</taxon>
        <taxon>Actinomycetota</taxon>
        <taxon>Actinomycetes</taxon>
        <taxon>Kitasatosporales</taxon>
        <taxon>Streptomycetaceae</taxon>
        <taxon>Streptomyces</taxon>
    </lineage>
</organism>
<feature type="region of interest" description="Disordered" evidence="1">
    <location>
        <begin position="1"/>
        <end position="58"/>
    </location>
</feature>
<comment type="caution">
    <text evidence="2">The sequence shown here is derived from an EMBL/GenBank/DDBJ whole genome shotgun (WGS) entry which is preliminary data.</text>
</comment>
<proteinExistence type="predicted"/>